<dbReference type="HOGENOM" id="CLU_727212_0_0_9"/>
<keyword evidence="2" id="KW-1185">Reference proteome</keyword>
<sequence length="324" mass="38159">MFHELLCVGSPTYVRFLRVSHLSAHKQLTLILNEHLNTSIDKHEFLQIHATRYQLASKLAPHSFFFSYLRELVIRAYPDQQGLKADQLGTKVHLLRSYLDRQVIEYLRHYHWSGEPVHPSDYERLLQYCQDHQLTLDYQTSANFHNRYHGEFTYPRNMKVQLMHDSQARRYNDARMIEFIVDIATGQFVSEWNVYHETVTGAIDANPTHYSIAELHEVADTESFNYGVPYGQHHVPARYRGTHQRLDIRQPVNSAVRQRAKKDWRYPRDYANVVKSASDVQVWQSISPRDRQAVYRQFVNYLQSHHVTNQGIKAYLKNKNGFGS</sequence>
<dbReference type="Proteomes" id="UP000003987">
    <property type="component" value="Unassembled WGS sequence"/>
</dbReference>
<protein>
    <recommendedName>
        <fullName evidence="3">DUF3114 domain-containing protein</fullName>
    </recommendedName>
</protein>
<evidence type="ECO:0008006" key="3">
    <source>
        <dbReference type="Google" id="ProtNLM"/>
    </source>
</evidence>
<dbReference type="EMBL" id="GG698805">
    <property type="protein sequence ID" value="EEU29843.1"/>
    <property type="molecule type" value="Genomic_DNA"/>
</dbReference>
<accession>C7XX23</accession>
<proteinExistence type="predicted"/>
<dbReference type="Pfam" id="PF11311">
    <property type="entry name" value="DUF3114"/>
    <property type="match status" value="1"/>
</dbReference>
<gene>
    <name evidence="1" type="ORF">HMPREF0501_01308</name>
</gene>
<reference evidence="1 2" key="1">
    <citation type="submission" date="2009-06" db="EMBL/GenBank/DDBJ databases">
        <title>The Genome Sequence of Lactobacillus coleohominis strain 101-4-CHN.</title>
        <authorList>
            <consortium name="The Broad Institute Genome Sequencing Platform"/>
            <person name="Ward D."/>
            <person name="Young S.K."/>
            <person name="Zeng Q."/>
            <person name="Koehrsen M."/>
            <person name="Alvarado L."/>
            <person name="Berlin A."/>
            <person name="Borenstein D."/>
            <person name="Chen Z."/>
            <person name="Engels R."/>
            <person name="Freedman E."/>
            <person name="Gellesch M."/>
            <person name="Goldberg J."/>
            <person name="Griggs A."/>
            <person name="Gujja S."/>
            <person name="Heiman D."/>
            <person name="Hepburn T."/>
            <person name="Howarth C."/>
            <person name="Jen D."/>
            <person name="Larson L."/>
            <person name="Lewis B."/>
            <person name="Mehta T."/>
            <person name="Park D."/>
            <person name="Pearson M."/>
            <person name="Roberts A."/>
            <person name="Saif S."/>
            <person name="Shea T."/>
            <person name="Shenoy N."/>
            <person name="Sisk P."/>
            <person name="Stolte C."/>
            <person name="Sykes S."/>
            <person name="Walk T."/>
            <person name="White J."/>
            <person name="Yandava C."/>
            <person name="Liu Y."/>
            <person name="Xu Q."/>
            <person name="Lander E."/>
            <person name="Nusbaum C."/>
            <person name="Galagan J."/>
            <person name="Birren B."/>
        </authorList>
    </citation>
    <scope>NUCLEOTIDE SEQUENCE [LARGE SCALE GENOMIC DNA]</scope>
    <source>
        <strain evidence="1 2">101-4-CHN</strain>
    </source>
</reference>
<organism evidence="1 2">
    <name type="scientific">Limosilactobacillus coleohominis 101-4-CHN</name>
    <dbReference type="NCBI Taxonomy" id="575594"/>
    <lineage>
        <taxon>Bacteria</taxon>
        <taxon>Bacillati</taxon>
        <taxon>Bacillota</taxon>
        <taxon>Bacilli</taxon>
        <taxon>Lactobacillales</taxon>
        <taxon>Lactobacillaceae</taxon>
        <taxon>Limosilactobacillus</taxon>
    </lineage>
</organism>
<dbReference type="InterPro" id="IPR021462">
    <property type="entry name" value="DUF3114"/>
</dbReference>
<evidence type="ECO:0000313" key="1">
    <source>
        <dbReference type="EMBL" id="EEU29843.1"/>
    </source>
</evidence>
<name>C7XX23_9LACO</name>
<dbReference type="AlphaFoldDB" id="C7XX23"/>
<dbReference type="eggNOG" id="ENOG5032UAI">
    <property type="taxonomic scope" value="Bacteria"/>
</dbReference>
<evidence type="ECO:0000313" key="2">
    <source>
        <dbReference type="Proteomes" id="UP000003987"/>
    </source>
</evidence>